<sequence length="70" mass="7894">MGTLIYMLFLLLLCPIHIQAFLHNSILRCFKGGKHHHFLLGKWSSSLASFLLPIILQSEWLLGKPGCSTT</sequence>
<keyword evidence="1" id="KW-0472">Membrane</keyword>
<dbReference type="EMBL" id="GGEC01072136">
    <property type="protein sequence ID" value="MBX52620.1"/>
    <property type="molecule type" value="Transcribed_RNA"/>
</dbReference>
<evidence type="ECO:0000256" key="1">
    <source>
        <dbReference type="SAM" id="Phobius"/>
    </source>
</evidence>
<organism evidence="2">
    <name type="scientific">Rhizophora mucronata</name>
    <name type="common">Asiatic mangrove</name>
    <dbReference type="NCBI Taxonomy" id="61149"/>
    <lineage>
        <taxon>Eukaryota</taxon>
        <taxon>Viridiplantae</taxon>
        <taxon>Streptophyta</taxon>
        <taxon>Embryophyta</taxon>
        <taxon>Tracheophyta</taxon>
        <taxon>Spermatophyta</taxon>
        <taxon>Magnoliopsida</taxon>
        <taxon>eudicotyledons</taxon>
        <taxon>Gunneridae</taxon>
        <taxon>Pentapetalae</taxon>
        <taxon>rosids</taxon>
        <taxon>fabids</taxon>
        <taxon>Malpighiales</taxon>
        <taxon>Rhizophoraceae</taxon>
        <taxon>Rhizophora</taxon>
    </lineage>
</organism>
<reference evidence="2" key="1">
    <citation type="submission" date="2018-02" db="EMBL/GenBank/DDBJ databases">
        <title>Rhizophora mucronata_Transcriptome.</title>
        <authorList>
            <person name="Meera S.P."/>
            <person name="Sreeshan A."/>
            <person name="Augustine A."/>
        </authorList>
    </citation>
    <scope>NUCLEOTIDE SEQUENCE</scope>
    <source>
        <tissue evidence="2">Leaf</tissue>
    </source>
</reference>
<protein>
    <submittedName>
        <fullName evidence="2">Uncharacterized protein</fullName>
    </submittedName>
</protein>
<dbReference type="AlphaFoldDB" id="A0A2P2PCZ6"/>
<proteinExistence type="predicted"/>
<keyword evidence="1" id="KW-1133">Transmembrane helix</keyword>
<keyword evidence="1" id="KW-0812">Transmembrane</keyword>
<accession>A0A2P2PCZ6</accession>
<feature type="transmembrane region" description="Helical" evidence="1">
    <location>
        <begin position="6"/>
        <end position="27"/>
    </location>
</feature>
<evidence type="ECO:0000313" key="2">
    <source>
        <dbReference type="EMBL" id="MBX52620.1"/>
    </source>
</evidence>
<name>A0A2P2PCZ6_RHIMU</name>